<protein>
    <submittedName>
        <fullName evidence="2">Uncharacterized protein</fullName>
    </submittedName>
</protein>
<proteinExistence type="predicted"/>
<evidence type="ECO:0000313" key="3">
    <source>
        <dbReference type="Proteomes" id="UP001056708"/>
    </source>
</evidence>
<organism evidence="2 3">
    <name type="scientific">Phormidium yuhuli AB48</name>
    <dbReference type="NCBI Taxonomy" id="2940671"/>
    <lineage>
        <taxon>Bacteria</taxon>
        <taxon>Bacillati</taxon>
        <taxon>Cyanobacteriota</taxon>
        <taxon>Cyanophyceae</taxon>
        <taxon>Oscillatoriophycideae</taxon>
        <taxon>Oscillatoriales</taxon>
        <taxon>Oscillatoriaceae</taxon>
        <taxon>Phormidium</taxon>
        <taxon>Phormidium yuhuli</taxon>
    </lineage>
</organism>
<feature type="region of interest" description="Disordered" evidence="1">
    <location>
        <begin position="69"/>
        <end position="89"/>
    </location>
</feature>
<dbReference type="RefSeq" id="WP_252665210.1">
    <property type="nucleotide sequence ID" value="NZ_CP098611.1"/>
</dbReference>
<dbReference type="InterPro" id="IPR020885">
    <property type="entry name" value="UPF0367"/>
</dbReference>
<keyword evidence="3" id="KW-1185">Reference proteome</keyword>
<accession>A0ABY5AW98</accession>
<gene>
    <name evidence="2" type="ORF">NEA10_10080</name>
</gene>
<dbReference type="EMBL" id="CP098611">
    <property type="protein sequence ID" value="USR93036.1"/>
    <property type="molecule type" value="Genomic_DNA"/>
</dbReference>
<dbReference type="NCBIfam" id="NF010236">
    <property type="entry name" value="PRK13683.1"/>
    <property type="match status" value="1"/>
</dbReference>
<dbReference type="Pfam" id="PF26132">
    <property type="entry name" value="UPF0367"/>
    <property type="match status" value="1"/>
</dbReference>
<evidence type="ECO:0000313" key="2">
    <source>
        <dbReference type="EMBL" id="USR93036.1"/>
    </source>
</evidence>
<name>A0ABY5AW98_9CYAN</name>
<sequence>MFTIDLILKYTPMPLSVQRKDEEGAQSLYRDICEAMNSGNPKVLELTCEGKVEKRLSIATSELVAVQMSQKGPAGGDRQPGFFVASTES</sequence>
<evidence type="ECO:0000256" key="1">
    <source>
        <dbReference type="SAM" id="MobiDB-lite"/>
    </source>
</evidence>
<dbReference type="Proteomes" id="UP001056708">
    <property type="component" value="Chromosome"/>
</dbReference>
<reference evidence="2" key="1">
    <citation type="submission" date="2022-06" db="EMBL/GenBank/DDBJ databases">
        <title>Genome sequence of Phormidium yuhuli AB48 isolated from an industrial photobioreactor environment.</title>
        <authorList>
            <person name="Qiu Y."/>
            <person name="Noonan A.J.C."/>
            <person name="Dofher K."/>
            <person name="Koch M."/>
            <person name="Kieft B."/>
            <person name="Lin X."/>
            <person name="Ziels R.M."/>
            <person name="Hallam S.J."/>
        </authorList>
    </citation>
    <scope>NUCLEOTIDE SEQUENCE</scope>
    <source>
        <strain evidence="2">AB48</strain>
    </source>
</reference>